<dbReference type="Proteomes" id="UP000193564">
    <property type="component" value="Unassembled WGS sequence"/>
</dbReference>
<dbReference type="EMBL" id="AP022605">
    <property type="protein sequence ID" value="BBZ06321.1"/>
    <property type="molecule type" value="Genomic_DNA"/>
</dbReference>
<evidence type="ECO:0000259" key="1">
    <source>
        <dbReference type="Pfam" id="PF14021"/>
    </source>
</evidence>
<proteinExistence type="predicted"/>
<dbReference type="Pfam" id="PF14021">
    <property type="entry name" value="TNT"/>
    <property type="match status" value="1"/>
</dbReference>
<evidence type="ECO:0000313" key="4">
    <source>
        <dbReference type="Proteomes" id="UP000193564"/>
    </source>
</evidence>
<feature type="domain" description="TNT" evidence="1">
    <location>
        <begin position="21"/>
        <end position="110"/>
    </location>
</feature>
<sequence>MTPWTRFFTRDFGAQGDGLAHVDRLGKIDGEYLGLMPDGVPATFEQRSLPICNLTQPYHQYLLSSELPTGWRVEVSEVAPAFAREAGGIQVLVLDTLERPVTVSTLKEVGLLR</sequence>
<accession>A0A1X1TAZ1</accession>
<reference evidence="2 5" key="2">
    <citation type="journal article" date="2019" name="Emerg. Microbes Infect.">
        <title>Comprehensive subspecies identification of 175 nontuberculous mycobacteria species based on 7547 genomic profiles.</title>
        <authorList>
            <person name="Matsumoto Y."/>
            <person name="Kinjo T."/>
            <person name="Motooka D."/>
            <person name="Nabeya D."/>
            <person name="Jung N."/>
            <person name="Uechi K."/>
            <person name="Horii T."/>
            <person name="Iida T."/>
            <person name="Fujita J."/>
            <person name="Nakamura S."/>
        </authorList>
    </citation>
    <scope>NUCLEOTIDE SEQUENCE [LARGE SCALE GENOMIC DNA]</scope>
    <source>
        <strain evidence="2 5">JCM 12405</strain>
    </source>
</reference>
<evidence type="ECO:0000313" key="5">
    <source>
        <dbReference type="Proteomes" id="UP000467201"/>
    </source>
</evidence>
<dbReference type="GO" id="GO:0050135">
    <property type="term" value="F:NADP+ nucleosidase activity"/>
    <property type="evidence" value="ECO:0007669"/>
    <property type="project" value="InterPro"/>
</dbReference>
<reference evidence="2" key="3">
    <citation type="submission" date="2020-02" db="EMBL/GenBank/DDBJ databases">
        <authorList>
            <person name="Matsumoto Y."/>
            <person name="Motooka D."/>
            <person name="Nakamura S."/>
        </authorList>
    </citation>
    <scope>NUCLEOTIDE SEQUENCE</scope>
    <source>
        <strain evidence="2">JCM 12405</strain>
    </source>
</reference>
<name>A0A1X1TAZ1_9MYCO</name>
<keyword evidence="4" id="KW-1185">Reference proteome</keyword>
<dbReference type="AlphaFoldDB" id="A0A1X1TAZ1"/>
<dbReference type="Proteomes" id="UP000467201">
    <property type="component" value="Chromosome"/>
</dbReference>
<reference evidence="3 4" key="1">
    <citation type="submission" date="2016-01" db="EMBL/GenBank/DDBJ databases">
        <title>The new phylogeny of the genus Mycobacterium.</title>
        <authorList>
            <person name="Tarcisio F."/>
            <person name="Conor M."/>
            <person name="Antonella G."/>
            <person name="Elisabetta G."/>
            <person name="Giulia F.S."/>
            <person name="Sara T."/>
            <person name="Anna F."/>
            <person name="Clotilde B."/>
            <person name="Roberto B."/>
            <person name="Veronica D.S."/>
            <person name="Fabio R."/>
            <person name="Monica P."/>
            <person name="Olivier J."/>
            <person name="Enrico T."/>
            <person name="Nicola S."/>
        </authorList>
    </citation>
    <scope>NUCLEOTIDE SEQUENCE [LARGE SCALE GENOMIC DNA]</scope>
    <source>
        <strain evidence="3 4">DSM 44339</strain>
    </source>
</reference>
<dbReference type="InterPro" id="IPR025331">
    <property type="entry name" value="TNT"/>
</dbReference>
<protein>
    <recommendedName>
        <fullName evidence="1">TNT domain-containing protein</fullName>
    </recommendedName>
</protein>
<dbReference type="STRING" id="126673.AWC01_09770"/>
<gene>
    <name evidence="3" type="ORF">AWC01_09770</name>
    <name evidence="2" type="ORF">MDOR_04900</name>
</gene>
<organism evidence="3 4">
    <name type="scientific">Mycolicibacterium doricum</name>
    <dbReference type="NCBI Taxonomy" id="126673"/>
    <lineage>
        <taxon>Bacteria</taxon>
        <taxon>Bacillati</taxon>
        <taxon>Actinomycetota</taxon>
        <taxon>Actinomycetes</taxon>
        <taxon>Mycobacteriales</taxon>
        <taxon>Mycobacteriaceae</taxon>
        <taxon>Mycolicibacterium</taxon>
    </lineage>
</organism>
<dbReference type="KEGG" id="mdr:MDOR_04900"/>
<dbReference type="EMBL" id="LQOS01000025">
    <property type="protein sequence ID" value="ORV41679.1"/>
    <property type="molecule type" value="Genomic_DNA"/>
</dbReference>
<evidence type="ECO:0000313" key="2">
    <source>
        <dbReference type="EMBL" id="BBZ06321.1"/>
    </source>
</evidence>
<evidence type="ECO:0000313" key="3">
    <source>
        <dbReference type="EMBL" id="ORV41679.1"/>
    </source>
</evidence>
<dbReference type="RefSeq" id="WP_163784058.1">
    <property type="nucleotide sequence ID" value="NZ_AP022605.1"/>
</dbReference>